<protein>
    <submittedName>
        <fullName evidence="3">(pine wood nematode) hypothetical protein</fullName>
    </submittedName>
</protein>
<feature type="chain" id="PRO_5035384796" evidence="2">
    <location>
        <begin position="25"/>
        <end position="211"/>
    </location>
</feature>
<feature type="coiled-coil region" evidence="1">
    <location>
        <begin position="27"/>
        <end position="127"/>
    </location>
</feature>
<proteinExistence type="predicted"/>
<evidence type="ECO:0000313" key="4">
    <source>
        <dbReference type="Proteomes" id="UP000659654"/>
    </source>
</evidence>
<dbReference type="EMBL" id="CAJFCV020000002">
    <property type="protein sequence ID" value="CAG9092335.1"/>
    <property type="molecule type" value="Genomic_DNA"/>
</dbReference>
<dbReference type="AlphaFoldDB" id="A0A7I8WMZ0"/>
<keyword evidence="1" id="KW-0175">Coiled coil</keyword>
<sequence>MTRKLAALFCVVLVFSLVCEVVEAGLLDRLKAGLAEAKDKAKAIKDKVEDKVDDLKDKVKEKVAPIKDKIDQAKEKIEDKAQEVKDKVKDKIEDLKDKVKEKVAPIKDKIDQAKEKIKEKAQEIKDKLTGKGKGDKAKYGLGKSKDDFKNGVKQDVRNKILGITQDPMCHVAVDQAHDCLAKVSLCLQGTYVPLMNRICKQTCCQQIKMYG</sequence>
<name>A0A7I8WMZ0_BURXY</name>
<accession>A0A7I8WMZ0</accession>
<keyword evidence="4" id="KW-1185">Reference proteome</keyword>
<dbReference type="Proteomes" id="UP000582659">
    <property type="component" value="Unassembled WGS sequence"/>
</dbReference>
<keyword evidence="2" id="KW-0732">Signal</keyword>
<dbReference type="Gene3D" id="6.10.140.1430">
    <property type="match status" value="2"/>
</dbReference>
<reference evidence="3" key="1">
    <citation type="submission" date="2020-09" db="EMBL/GenBank/DDBJ databases">
        <authorList>
            <person name="Kikuchi T."/>
        </authorList>
    </citation>
    <scope>NUCLEOTIDE SEQUENCE</scope>
    <source>
        <strain evidence="3">Ka4C1</strain>
    </source>
</reference>
<evidence type="ECO:0000313" key="3">
    <source>
        <dbReference type="EMBL" id="CAD5213314.1"/>
    </source>
</evidence>
<evidence type="ECO:0000256" key="1">
    <source>
        <dbReference type="SAM" id="Coils"/>
    </source>
</evidence>
<evidence type="ECO:0000256" key="2">
    <source>
        <dbReference type="SAM" id="SignalP"/>
    </source>
</evidence>
<gene>
    <name evidence="3" type="ORF">BXYJ_LOCUS2968</name>
</gene>
<dbReference type="Proteomes" id="UP000659654">
    <property type="component" value="Unassembled WGS sequence"/>
</dbReference>
<dbReference type="SMR" id="A0A7I8WMZ0"/>
<feature type="signal peptide" evidence="2">
    <location>
        <begin position="1"/>
        <end position="24"/>
    </location>
</feature>
<dbReference type="SUPFAM" id="SSF58113">
    <property type="entry name" value="Apolipoprotein A-I"/>
    <property type="match status" value="1"/>
</dbReference>
<organism evidence="3 4">
    <name type="scientific">Bursaphelenchus xylophilus</name>
    <name type="common">Pinewood nematode worm</name>
    <name type="synonym">Aphelenchoides xylophilus</name>
    <dbReference type="NCBI Taxonomy" id="6326"/>
    <lineage>
        <taxon>Eukaryota</taxon>
        <taxon>Metazoa</taxon>
        <taxon>Ecdysozoa</taxon>
        <taxon>Nematoda</taxon>
        <taxon>Chromadorea</taxon>
        <taxon>Rhabditida</taxon>
        <taxon>Tylenchina</taxon>
        <taxon>Tylenchomorpha</taxon>
        <taxon>Aphelenchoidea</taxon>
        <taxon>Aphelenchoididae</taxon>
        <taxon>Bursaphelenchus</taxon>
    </lineage>
</organism>
<comment type="caution">
    <text evidence="3">The sequence shown here is derived from an EMBL/GenBank/DDBJ whole genome shotgun (WGS) entry which is preliminary data.</text>
</comment>
<dbReference type="EMBL" id="CAJFDI010000002">
    <property type="protein sequence ID" value="CAD5213314.1"/>
    <property type="molecule type" value="Genomic_DNA"/>
</dbReference>